<organism evidence="9 10">
    <name type="scientific">Nadsonia fulvescens var. elongata DSM 6958</name>
    <dbReference type="NCBI Taxonomy" id="857566"/>
    <lineage>
        <taxon>Eukaryota</taxon>
        <taxon>Fungi</taxon>
        <taxon>Dikarya</taxon>
        <taxon>Ascomycota</taxon>
        <taxon>Saccharomycotina</taxon>
        <taxon>Dipodascomycetes</taxon>
        <taxon>Dipodascales</taxon>
        <taxon>Dipodascales incertae sedis</taxon>
        <taxon>Nadsonia</taxon>
    </lineage>
</organism>
<evidence type="ECO:0000256" key="6">
    <source>
        <dbReference type="SAM" id="MobiDB-lite"/>
    </source>
</evidence>
<dbReference type="GO" id="GO:0005537">
    <property type="term" value="F:D-mannose binding"/>
    <property type="evidence" value="ECO:0007669"/>
    <property type="project" value="TreeGrafter"/>
</dbReference>
<evidence type="ECO:0000256" key="7">
    <source>
        <dbReference type="SAM" id="Phobius"/>
    </source>
</evidence>
<dbReference type="AlphaFoldDB" id="A0A1E3PP96"/>
<reference evidence="9 10" key="1">
    <citation type="journal article" date="2016" name="Proc. Natl. Acad. Sci. U.S.A.">
        <title>Comparative genomics of biotechnologically important yeasts.</title>
        <authorList>
            <person name="Riley R."/>
            <person name="Haridas S."/>
            <person name="Wolfe K.H."/>
            <person name="Lopes M.R."/>
            <person name="Hittinger C.T."/>
            <person name="Goeker M."/>
            <person name="Salamov A.A."/>
            <person name="Wisecaver J.H."/>
            <person name="Long T.M."/>
            <person name="Calvey C.H."/>
            <person name="Aerts A.L."/>
            <person name="Barry K.W."/>
            <person name="Choi C."/>
            <person name="Clum A."/>
            <person name="Coughlan A.Y."/>
            <person name="Deshpande S."/>
            <person name="Douglass A.P."/>
            <person name="Hanson S.J."/>
            <person name="Klenk H.-P."/>
            <person name="LaButti K.M."/>
            <person name="Lapidus A."/>
            <person name="Lindquist E.A."/>
            <person name="Lipzen A.M."/>
            <person name="Meier-Kolthoff J.P."/>
            <person name="Ohm R.A."/>
            <person name="Otillar R.P."/>
            <person name="Pangilinan J.L."/>
            <person name="Peng Y."/>
            <person name="Rokas A."/>
            <person name="Rosa C.A."/>
            <person name="Scheuner C."/>
            <person name="Sibirny A.A."/>
            <person name="Slot J.C."/>
            <person name="Stielow J.B."/>
            <person name="Sun H."/>
            <person name="Kurtzman C.P."/>
            <person name="Blackwell M."/>
            <person name="Grigoriev I.V."/>
            <person name="Jeffries T.W."/>
        </authorList>
    </citation>
    <scope>NUCLEOTIDE SEQUENCE [LARGE SCALE GENOMIC DNA]</scope>
    <source>
        <strain evidence="9 10">DSM 6958</strain>
    </source>
</reference>
<dbReference type="PROSITE" id="PS51328">
    <property type="entry name" value="L_LECTIN_LIKE"/>
    <property type="match status" value="1"/>
</dbReference>
<dbReference type="Gene3D" id="2.60.120.200">
    <property type="match status" value="1"/>
</dbReference>
<feature type="region of interest" description="Disordered" evidence="6">
    <location>
        <begin position="307"/>
        <end position="334"/>
    </location>
</feature>
<comment type="subcellular location">
    <subcellularLocation>
        <location evidence="1">Membrane</location>
        <topology evidence="1">Single-pass type I membrane protein</topology>
    </subcellularLocation>
</comment>
<feature type="compositionally biased region" description="Acidic residues" evidence="6">
    <location>
        <begin position="307"/>
        <end position="318"/>
    </location>
</feature>
<evidence type="ECO:0000256" key="5">
    <source>
        <dbReference type="ARBA" id="ARBA00023136"/>
    </source>
</evidence>
<keyword evidence="10" id="KW-1185">Reference proteome</keyword>
<dbReference type="GO" id="GO:0005789">
    <property type="term" value="C:endoplasmic reticulum membrane"/>
    <property type="evidence" value="ECO:0007669"/>
    <property type="project" value="TreeGrafter"/>
</dbReference>
<proteinExistence type="predicted"/>
<evidence type="ECO:0000256" key="2">
    <source>
        <dbReference type="ARBA" id="ARBA00022692"/>
    </source>
</evidence>
<name>A0A1E3PP96_9ASCO</name>
<evidence type="ECO:0000256" key="4">
    <source>
        <dbReference type="ARBA" id="ARBA00022989"/>
    </source>
</evidence>
<keyword evidence="5 7" id="KW-0472">Membrane</keyword>
<dbReference type="Pfam" id="PF03388">
    <property type="entry name" value="Lectin_leg-like"/>
    <property type="match status" value="1"/>
</dbReference>
<dbReference type="CDD" id="cd07308">
    <property type="entry name" value="lectin_leg-like"/>
    <property type="match status" value="1"/>
</dbReference>
<evidence type="ECO:0000259" key="8">
    <source>
        <dbReference type="PROSITE" id="PS51328"/>
    </source>
</evidence>
<dbReference type="PANTHER" id="PTHR12223">
    <property type="entry name" value="VESICULAR MANNOSE-BINDING LECTIN"/>
    <property type="match status" value="1"/>
</dbReference>
<dbReference type="STRING" id="857566.A0A1E3PP96"/>
<accession>A0A1E3PP96</accession>
<dbReference type="InterPro" id="IPR013320">
    <property type="entry name" value="ConA-like_dom_sf"/>
</dbReference>
<evidence type="ECO:0000313" key="10">
    <source>
        <dbReference type="Proteomes" id="UP000095009"/>
    </source>
</evidence>
<keyword evidence="4 7" id="KW-1133">Transmembrane helix</keyword>
<dbReference type="PANTHER" id="PTHR12223:SF45">
    <property type="entry name" value="RE50040P"/>
    <property type="match status" value="1"/>
</dbReference>
<keyword evidence="2 7" id="KW-0812">Transmembrane</keyword>
<dbReference type="GO" id="GO:0030134">
    <property type="term" value="C:COPII-coated ER to Golgi transport vesicle"/>
    <property type="evidence" value="ECO:0007669"/>
    <property type="project" value="TreeGrafter"/>
</dbReference>
<evidence type="ECO:0000256" key="1">
    <source>
        <dbReference type="ARBA" id="ARBA00004479"/>
    </source>
</evidence>
<protein>
    <submittedName>
        <fullName evidence="9">Concanavalin A-like lectin/glucanase</fullName>
    </submittedName>
</protein>
<dbReference type="EMBL" id="KV454407">
    <property type="protein sequence ID" value="ODQ67259.1"/>
    <property type="molecule type" value="Genomic_DNA"/>
</dbReference>
<feature type="domain" description="L-type lectin-like" evidence="8">
    <location>
        <begin position="23"/>
        <end position="269"/>
    </location>
</feature>
<evidence type="ECO:0000256" key="3">
    <source>
        <dbReference type="ARBA" id="ARBA00022729"/>
    </source>
</evidence>
<dbReference type="Proteomes" id="UP000095009">
    <property type="component" value="Unassembled WGS sequence"/>
</dbReference>
<gene>
    <name evidence="9" type="ORF">NADFUDRAFT_40426</name>
</gene>
<keyword evidence="9" id="KW-0430">Lectin</keyword>
<dbReference type="InterPro" id="IPR005052">
    <property type="entry name" value="Lectin_leg"/>
</dbReference>
<evidence type="ECO:0000313" key="9">
    <source>
        <dbReference type="EMBL" id="ODQ67259.1"/>
    </source>
</evidence>
<dbReference type="OrthoDB" id="270293at2759"/>
<dbReference type="SUPFAM" id="SSF49899">
    <property type="entry name" value="Concanavalin A-like lectins/glucanases"/>
    <property type="match status" value="1"/>
</dbReference>
<dbReference type="InterPro" id="IPR051136">
    <property type="entry name" value="Intracellular_Lectin-GPT"/>
</dbReference>
<dbReference type="GO" id="GO:0000139">
    <property type="term" value="C:Golgi membrane"/>
    <property type="evidence" value="ECO:0007669"/>
    <property type="project" value="TreeGrafter"/>
</dbReference>
<keyword evidence="3" id="KW-0732">Signal</keyword>
<dbReference type="GO" id="GO:0006888">
    <property type="term" value="P:endoplasmic reticulum to Golgi vesicle-mediated transport"/>
    <property type="evidence" value="ECO:0007669"/>
    <property type="project" value="TreeGrafter"/>
</dbReference>
<feature type="transmembrane region" description="Helical" evidence="7">
    <location>
        <begin position="375"/>
        <end position="399"/>
    </location>
</feature>
<sequence length="415" mass="46426">MVSAAESTSPTPDQHTDIVSLKKLPLDSYTMTYPFLDSYFRNSNFEIGGDVSVLRSGSFPSVQLTRDENGQNGWMYSKSPLPSLTENDIEIEIAFKIGGAGQSLYGDGMAIWLTTTSSQDTHGSVFGGMDKFTGLAILIDTYKNNRPGLTFPYIMPMLGDGQSSYDNDHDGKQNELDFGVDGCGVRGLHNAHRVKNSQLRITSVHGKFISVDILYRNEDTWKTCFLISGEPLQRFYEVVGDKPLYLGLSAHTGDLSEYHSVGEVRVNSLSNAPGKYTYLAIANKVNEGQSRWDGYVDDDGEVYFPDEDEEEYEQEEEESAKQAPVANRGGNRERDNYHKLGYFAGSKKAHDKINRRNKRKAKLIAARNQRAKSTWVFKILQILMFVVFVVGAYAVVAIYRANNRSKRRNSSSLGF</sequence>
<dbReference type="GO" id="GO:0005793">
    <property type="term" value="C:endoplasmic reticulum-Golgi intermediate compartment"/>
    <property type="evidence" value="ECO:0007669"/>
    <property type="project" value="TreeGrafter"/>
</dbReference>